<keyword evidence="4" id="KW-1185">Reference proteome</keyword>
<evidence type="ECO:0000313" key="3">
    <source>
        <dbReference type="EMBL" id="KAK7604661.1"/>
    </source>
</evidence>
<accession>A0AAN9TUW9</accession>
<keyword evidence="2" id="KW-0732">Signal</keyword>
<comment type="caution">
    <text evidence="3">The sequence shown here is derived from an EMBL/GenBank/DDBJ whole genome shotgun (WGS) entry which is preliminary data.</text>
</comment>
<dbReference type="EMBL" id="JBBCAQ010000003">
    <property type="protein sequence ID" value="KAK7604661.1"/>
    <property type="molecule type" value="Genomic_DNA"/>
</dbReference>
<feature type="signal peptide" evidence="2">
    <location>
        <begin position="1"/>
        <end position="15"/>
    </location>
</feature>
<sequence>MSLLYVATLSTAVEAMNFKCTDGDRGADAAINSSAGIGAALSDPAGINATTDTLAADKRARYLSPLHDRGEWRNEARGGGGRRYPRRRVRSQPSQHARNAARAANHCKNHNSRAAALFADITIGFAIKGQPIPTREANYHLREVGLKDQSLTYRTPNTIFLHRIPSTINNPHPQHQDHPLHKYPRFPLQILNIFISGPIITQSVVNPIPYPPPPPAYYNPTPTSSESTTSNRPDSGEFNVNDLEFTDLDMALINSFKM</sequence>
<feature type="chain" id="PRO_5042966297" evidence="2">
    <location>
        <begin position="16"/>
        <end position="258"/>
    </location>
</feature>
<evidence type="ECO:0000313" key="4">
    <source>
        <dbReference type="Proteomes" id="UP001367676"/>
    </source>
</evidence>
<dbReference type="AlphaFoldDB" id="A0AAN9TUW9"/>
<name>A0AAN9TUW9_9HEMI</name>
<protein>
    <submittedName>
        <fullName evidence="3">Uncharacterized protein</fullName>
    </submittedName>
</protein>
<organism evidence="3 4">
    <name type="scientific">Parthenolecanium corni</name>
    <dbReference type="NCBI Taxonomy" id="536013"/>
    <lineage>
        <taxon>Eukaryota</taxon>
        <taxon>Metazoa</taxon>
        <taxon>Ecdysozoa</taxon>
        <taxon>Arthropoda</taxon>
        <taxon>Hexapoda</taxon>
        <taxon>Insecta</taxon>
        <taxon>Pterygota</taxon>
        <taxon>Neoptera</taxon>
        <taxon>Paraneoptera</taxon>
        <taxon>Hemiptera</taxon>
        <taxon>Sternorrhyncha</taxon>
        <taxon>Coccoidea</taxon>
        <taxon>Coccidae</taxon>
        <taxon>Parthenolecanium</taxon>
    </lineage>
</organism>
<reference evidence="3 4" key="1">
    <citation type="submission" date="2024-03" db="EMBL/GenBank/DDBJ databases">
        <title>Adaptation during the transition from Ophiocordyceps entomopathogen to insect associate is accompanied by gene loss and intensified selection.</title>
        <authorList>
            <person name="Ward C.M."/>
            <person name="Onetto C.A."/>
            <person name="Borneman A.R."/>
        </authorList>
    </citation>
    <scope>NUCLEOTIDE SEQUENCE [LARGE SCALE GENOMIC DNA]</scope>
    <source>
        <strain evidence="3">AWRI1</strain>
        <tissue evidence="3">Single Adult Female</tissue>
    </source>
</reference>
<dbReference type="Proteomes" id="UP001367676">
    <property type="component" value="Unassembled WGS sequence"/>
</dbReference>
<feature type="compositionally biased region" description="Low complexity" evidence="1">
    <location>
        <begin position="218"/>
        <end position="230"/>
    </location>
</feature>
<gene>
    <name evidence="3" type="ORF">V9T40_005847</name>
</gene>
<feature type="region of interest" description="Disordered" evidence="1">
    <location>
        <begin position="71"/>
        <end position="99"/>
    </location>
</feature>
<evidence type="ECO:0000256" key="2">
    <source>
        <dbReference type="SAM" id="SignalP"/>
    </source>
</evidence>
<feature type="region of interest" description="Disordered" evidence="1">
    <location>
        <begin position="215"/>
        <end position="240"/>
    </location>
</feature>
<proteinExistence type="predicted"/>
<evidence type="ECO:0000256" key="1">
    <source>
        <dbReference type="SAM" id="MobiDB-lite"/>
    </source>
</evidence>